<dbReference type="Proteomes" id="UP000519439">
    <property type="component" value="Unassembled WGS sequence"/>
</dbReference>
<accession>A0A7W6N6S1</accession>
<dbReference type="InterPro" id="IPR004045">
    <property type="entry name" value="Glutathione_S-Trfase_N"/>
</dbReference>
<feature type="domain" description="GST N-terminal" evidence="1">
    <location>
        <begin position="1"/>
        <end position="82"/>
    </location>
</feature>
<dbReference type="GO" id="GO:0006749">
    <property type="term" value="P:glutathione metabolic process"/>
    <property type="evidence" value="ECO:0007669"/>
    <property type="project" value="TreeGrafter"/>
</dbReference>
<sequence>MKVFYSPHSPFVRKVLVVAHEVGLFDRIELLTSAAGPVTRDAHIVASNPLGQVPTFFTDDGTMLADSRVVCEYLNDLAKASVYPVSGERRFAVLTEHSLADGLLNAALLARYERILRPAEKQWDDWYEGQFAKVRSVIDYFDSAAATLEGRVDIATITLACALAYLDHRYPDYDWRTGRDALAAWHRRFSDRPSMQDTKYGVDRVAAA</sequence>
<dbReference type="PROSITE" id="PS50404">
    <property type="entry name" value="GST_NTER"/>
    <property type="match status" value="1"/>
</dbReference>
<evidence type="ECO:0000259" key="1">
    <source>
        <dbReference type="PROSITE" id="PS50404"/>
    </source>
</evidence>
<keyword evidence="2" id="KW-0808">Transferase</keyword>
<protein>
    <submittedName>
        <fullName evidence="2">Glutathione S-transferase</fullName>
    </submittedName>
</protein>
<keyword evidence="3" id="KW-1185">Reference proteome</keyword>
<name>A0A7W6N6S1_9HYPH</name>
<dbReference type="RefSeq" id="WP_027314496.1">
    <property type="nucleotide sequence ID" value="NZ_JACIDC010000001.1"/>
</dbReference>
<dbReference type="CDD" id="cd03049">
    <property type="entry name" value="GST_N_3"/>
    <property type="match status" value="1"/>
</dbReference>
<evidence type="ECO:0000313" key="3">
    <source>
        <dbReference type="Proteomes" id="UP000519439"/>
    </source>
</evidence>
<dbReference type="EMBL" id="JACIDC010000001">
    <property type="protein sequence ID" value="MBB4038715.1"/>
    <property type="molecule type" value="Genomic_DNA"/>
</dbReference>
<dbReference type="Pfam" id="PF13410">
    <property type="entry name" value="GST_C_2"/>
    <property type="match status" value="1"/>
</dbReference>
<dbReference type="InterPro" id="IPR036249">
    <property type="entry name" value="Thioredoxin-like_sf"/>
</dbReference>
<dbReference type="Gene3D" id="3.40.30.10">
    <property type="entry name" value="Glutaredoxin"/>
    <property type="match status" value="1"/>
</dbReference>
<dbReference type="SUPFAM" id="SSF47616">
    <property type="entry name" value="GST C-terminal domain-like"/>
    <property type="match status" value="1"/>
</dbReference>
<comment type="caution">
    <text evidence="2">The sequence shown here is derived from an EMBL/GenBank/DDBJ whole genome shotgun (WGS) entry which is preliminary data.</text>
</comment>
<dbReference type="AlphaFoldDB" id="A0A7W6N6S1"/>
<reference evidence="2 3" key="1">
    <citation type="submission" date="2020-08" db="EMBL/GenBank/DDBJ databases">
        <title>Genomic Encyclopedia of Type Strains, Phase IV (KMG-IV): sequencing the most valuable type-strain genomes for metagenomic binning, comparative biology and taxonomic classification.</title>
        <authorList>
            <person name="Goeker M."/>
        </authorList>
    </citation>
    <scope>NUCLEOTIDE SEQUENCE [LARGE SCALE GENOMIC DNA]</scope>
    <source>
        <strain evidence="2 3">DSM 15743</strain>
    </source>
</reference>
<dbReference type="PANTHER" id="PTHR43969:SF9">
    <property type="entry name" value="GLUTATHIONE S TRANSFERASE D10, ISOFORM A-RELATED"/>
    <property type="match status" value="1"/>
</dbReference>
<dbReference type="SUPFAM" id="SSF52833">
    <property type="entry name" value="Thioredoxin-like"/>
    <property type="match status" value="1"/>
</dbReference>
<gene>
    <name evidence="2" type="ORF">GGR34_000344</name>
</gene>
<dbReference type="PANTHER" id="PTHR43969">
    <property type="entry name" value="GLUTATHIONE S TRANSFERASE D10, ISOFORM A-RELATED"/>
    <property type="match status" value="1"/>
</dbReference>
<organism evidence="2 3">
    <name type="scientific">Microvirga flocculans</name>
    <dbReference type="NCBI Taxonomy" id="217168"/>
    <lineage>
        <taxon>Bacteria</taxon>
        <taxon>Pseudomonadati</taxon>
        <taxon>Pseudomonadota</taxon>
        <taxon>Alphaproteobacteria</taxon>
        <taxon>Hyphomicrobiales</taxon>
        <taxon>Methylobacteriaceae</taxon>
        <taxon>Microvirga</taxon>
    </lineage>
</organism>
<dbReference type="Gene3D" id="1.20.1050.10">
    <property type="match status" value="1"/>
</dbReference>
<dbReference type="CDD" id="cd03205">
    <property type="entry name" value="GST_C_6"/>
    <property type="match status" value="1"/>
</dbReference>
<proteinExistence type="predicted"/>
<dbReference type="InterPro" id="IPR036282">
    <property type="entry name" value="Glutathione-S-Trfase_C_sf"/>
</dbReference>
<evidence type="ECO:0000313" key="2">
    <source>
        <dbReference type="EMBL" id="MBB4038715.1"/>
    </source>
</evidence>
<dbReference type="GO" id="GO:0004364">
    <property type="term" value="F:glutathione transferase activity"/>
    <property type="evidence" value="ECO:0007669"/>
    <property type="project" value="TreeGrafter"/>
</dbReference>
<dbReference type="Pfam" id="PF13409">
    <property type="entry name" value="GST_N_2"/>
    <property type="match status" value="1"/>
</dbReference>